<dbReference type="RefSeq" id="WP_308348470.1">
    <property type="nucleotide sequence ID" value="NZ_CP129971.1"/>
</dbReference>
<dbReference type="PROSITE" id="PS51257">
    <property type="entry name" value="PROKAR_LIPOPROTEIN"/>
    <property type="match status" value="1"/>
</dbReference>
<dbReference type="SUPFAM" id="SSF50494">
    <property type="entry name" value="Trypsin-like serine proteases"/>
    <property type="match status" value="1"/>
</dbReference>
<dbReference type="PANTHER" id="PTHR43343">
    <property type="entry name" value="PEPTIDASE S12"/>
    <property type="match status" value="1"/>
</dbReference>
<evidence type="ECO:0000256" key="2">
    <source>
        <dbReference type="ARBA" id="ARBA00022801"/>
    </source>
</evidence>
<dbReference type="GO" id="GO:0006508">
    <property type="term" value="P:proteolysis"/>
    <property type="evidence" value="ECO:0007669"/>
    <property type="project" value="UniProtKB-KW"/>
</dbReference>
<keyword evidence="5" id="KW-1185">Reference proteome</keyword>
<dbReference type="InterPro" id="IPR009003">
    <property type="entry name" value="Peptidase_S1_PA"/>
</dbReference>
<name>A0AA49J8D1_9BACT</name>
<feature type="signal peptide" evidence="3">
    <location>
        <begin position="1"/>
        <end position="20"/>
    </location>
</feature>
<feature type="chain" id="PRO_5041337047" evidence="3">
    <location>
        <begin position="21"/>
        <end position="520"/>
    </location>
</feature>
<dbReference type="KEGG" id="msaa:QYS49_16890"/>
<evidence type="ECO:0000313" key="4">
    <source>
        <dbReference type="EMBL" id="WKK73611.2"/>
    </source>
</evidence>
<proteinExistence type="predicted"/>
<dbReference type="InterPro" id="IPR051201">
    <property type="entry name" value="Chloro_Bact_Ser_Proteases"/>
</dbReference>
<protein>
    <submittedName>
        <fullName evidence="4">Trypsin-like peptidase domain-containing protein</fullName>
    </submittedName>
</protein>
<dbReference type="PANTHER" id="PTHR43343:SF3">
    <property type="entry name" value="PROTEASE DO-LIKE 8, CHLOROPLASTIC"/>
    <property type="match status" value="1"/>
</dbReference>
<keyword evidence="3" id="KW-0732">Signal</keyword>
<evidence type="ECO:0000313" key="5">
    <source>
        <dbReference type="Proteomes" id="UP001230496"/>
    </source>
</evidence>
<dbReference type="AlphaFoldDB" id="A0AA49J8D1"/>
<sequence>MRIKAIAILFIAIIFSSSCASILNPKYQKIEIQKEKGSKVLVNGEDPKLKKGQVALERNKKPKQITIIKEGKKDANFVVNSYKKSPLYILSWIPFGIYGTFLLDNYPRSYNYDKILTVGKLESALILKPEGAKDIKINTVSLNIKPEDYKYRSINGYKSFKKKPNKVELEPFDTDEEIKIEESIFSHSLNELLKNNGYIDTTRNVLKNSFSNNLYINANVNKVSIHEIFTGYKNSVYNKGSFYYVDLNIEWEILDIYKETIYTQTTEVTSGEFAALGKSDSKEIDALRLAVDDGVELGLIKFINSEKVQEALMDKSFEEESNSFEELSIKNNNNYVSNLNEAVQSSVTIKHDKSHGSGFVIGSDGYILTNYHVINTANENSRVVFNDKSEYEFEVVRSSKLYDLALVKVEKTNLMPFKMNMDKNIPIATDIYAVGTPTAQDLSQTVSKGIISGLRDYVNGSKLIQTDASINGGNSGGALATKNGLVFGVVSAKLKGIGIEGVAFGIPAYEVTDKLKLNIN</sequence>
<dbReference type="EMBL" id="CP129971">
    <property type="protein sequence ID" value="WKK73611.2"/>
    <property type="molecule type" value="Genomic_DNA"/>
</dbReference>
<dbReference type="PRINTS" id="PR00834">
    <property type="entry name" value="PROTEASES2C"/>
</dbReference>
<dbReference type="InterPro" id="IPR001940">
    <property type="entry name" value="Peptidase_S1C"/>
</dbReference>
<keyword evidence="1" id="KW-0645">Protease</keyword>
<accession>A0AA49J8D1</accession>
<dbReference type="Gene3D" id="2.40.10.120">
    <property type="match status" value="1"/>
</dbReference>
<dbReference type="GO" id="GO:0004252">
    <property type="term" value="F:serine-type endopeptidase activity"/>
    <property type="evidence" value="ECO:0007669"/>
    <property type="project" value="InterPro"/>
</dbReference>
<gene>
    <name evidence="4" type="ORF">QYS49_16890</name>
</gene>
<dbReference type="Proteomes" id="UP001230496">
    <property type="component" value="Chromosome"/>
</dbReference>
<organism evidence="4 5">
    <name type="scientific">Marivirga salinarum</name>
    <dbReference type="NCBI Taxonomy" id="3059078"/>
    <lineage>
        <taxon>Bacteria</taxon>
        <taxon>Pseudomonadati</taxon>
        <taxon>Bacteroidota</taxon>
        <taxon>Cytophagia</taxon>
        <taxon>Cytophagales</taxon>
        <taxon>Marivirgaceae</taxon>
        <taxon>Marivirga</taxon>
    </lineage>
</organism>
<evidence type="ECO:0000256" key="1">
    <source>
        <dbReference type="ARBA" id="ARBA00022670"/>
    </source>
</evidence>
<dbReference type="Pfam" id="PF13365">
    <property type="entry name" value="Trypsin_2"/>
    <property type="match status" value="1"/>
</dbReference>
<reference evidence="4 5" key="1">
    <citation type="submission" date="2023-08" db="EMBL/GenBank/DDBJ databases">
        <title>Comparative genomics and taxonomic characterization of three novel marine species of genus Marivirga.</title>
        <authorList>
            <person name="Muhammad N."/>
            <person name="Kim S.-G."/>
        </authorList>
    </citation>
    <scope>NUCLEOTIDE SEQUENCE [LARGE SCALE GENOMIC DNA]</scope>
    <source>
        <strain evidence="4 5">BDSF4-3</strain>
    </source>
</reference>
<keyword evidence="2" id="KW-0378">Hydrolase</keyword>
<evidence type="ECO:0000256" key="3">
    <source>
        <dbReference type="SAM" id="SignalP"/>
    </source>
</evidence>